<accession>A0A9W8I4N4</accession>
<name>A0A9W8I4N4_9FUNG</name>
<evidence type="ECO:0000313" key="3">
    <source>
        <dbReference type="Proteomes" id="UP001140094"/>
    </source>
</evidence>
<keyword evidence="3" id="KW-1185">Reference proteome</keyword>
<dbReference type="Gene3D" id="3.30.10.10">
    <property type="entry name" value="Trypsin Inhibitor V, subunit A"/>
    <property type="match status" value="1"/>
</dbReference>
<dbReference type="OrthoDB" id="10013825at2759"/>
<feature type="compositionally biased region" description="Basic and acidic residues" evidence="1">
    <location>
        <begin position="15"/>
        <end position="39"/>
    </location>
</feature>
<gene>
    <name evidence="2" type="ORF">H4R20_000737</name>
</gene>
<evidence type="ECO:0000313" key="2">
    <source>
        <dbReference type="EMBL" id="KAJ2808644.1"/>
    </source>
</evidence>
<comment type="caution">
    <text evidence="2">The sequence shown here is derived from an EMBL/GenBank/DDBJ whole genome shotgun (WGS) entry which is preliminary data.</text>
</comment>
<evidence type="ECO:0008006" key="4">
    <source>
        <dbReference type="Google" id="ProtNLM"/>
    </source>
</evidence>
<protein>
    <recommendedName>
        <fullName evidence="4">Proteinase inhibitor I78</fullName>
    </recommendedName>
</protein>
<feature type="region of interest" description="Disordered" evidence="1">
    <location>
        <begin position="1"/>
        <end position="101"/>
    </location>
</feature>
<sequence>MGKFGNFQIPSAEEQEAKVAHWKGKLVDRYLKDERDPRLKPQLPADTQKPQDATTEKQSEEKQKPQDNAAEKPAAETQKPKEEAKDTAKETAAKEPWLYEDNGTKMVQASLIPGTVRCIWPGTPVTRDLRWDRMNIMCDKDGLITNVSFG</sequence>
<dbReference type="EMBL" id="JANBUO010000032">
    <property type="protein sequence ID" value="KAJ2808644.1"/>
    <property type="molecule type" value="Genomic_DNA"/>
</dbReference>
<dbReference type="Proteomes" id="UP001140094">
    <property type="component" value="Unassembled WGS sequence"/>
</dbReference>
<reference evidence="2" key="1">
    <citation type="submission" date="2022-07" db="EMBL/GenBank/DDBJ databases">
        <title>Phylogenomic reconstructions and comparative analyses of Kickxellomycotina fungi.</title>
        <authorList>
            <person name="Reynolds N.K."/>
            <person name="Stajich J.E."/>
            <person name="Barry K."/>
            <person name="Grigoriev I.V."/>
            <person name="Crous P."/>
            <person name="Smith M.E."/>
        </authorList>
    </citation>
    <scope>NUCLEOTIDE SEQUENCE</scope>
    <source>
        <strain evidence="2">NRRL 1565</strain>
    </source>
</reference>
<evidence type="ECO:0000256" key="1">
    <source>
        <dbReference type="SAM" id="MobiDB-lite"/>
    </source>
</evidence>
<proteinExistence type="predicted"/>
<dbReference type="AlphaFoldDB" id="A0A9W8I4N4"/>
<feature type="compositionally biased region" description="Basic and acidic residues" evidence="1">
    <location>
        <begin position="54"/>
        <end position="93"/>
    </location>
</feature>
<organism evidence="2 3">
    <name type="scientific">Coemansia guatemalensis</name>
    <dbReference type="NCBI Taxonomy" id="2761395"/>
    <lineage>
        <taxon>Eukaryota</taxon>
        <taxon>Fungi</taxon>
        <taxon>Fungi incertae sedis</taxon>
        <taxon>Zoopagomycota</taxon>
        <taxon>Kickxellomycotina</taxon>
        <taxon>Kickxellomycetes</taxon>
        <taxon>Kickxellales</taxon>
        <taxon>Kickxellaceae</taxon>
        <taxon>Coemansia</taxon>
    </lineage>
</organism>